<feature type="region of interest" description="Disordered" evidence="2">
    <location>
        <begin position="89"/>
        <end position="117"/>
    </location>
</feature>
<dbReference type="AlphaFoldDB" id="A0A4Z1JMG2"/>
<keyword evidence="1" id="KW-0862">Zinc</keyword>
<reference evidence="4 5" key="1">
    <citation type="submission" date="2017-12" db="EMBL/GenBank/DDBJ databases">
        <title>Comparative genomics of Botrytis spp.</title>
        <authorList>
            <person name="Valero-Jimenez C.A."/>
            <person name="Tapia P."/>
            <person name="Veloso J."/>
            <person name="Silva-Moreno E."/>
            <person name="Staats M."/>
            <person name="Valdes J.H."/>
            <person name="Van Kan J.A.L."/>
        </authorList>
    </citation>
    <scope>NUCLEOTIDE SEQUENCE [LARGE SCALE GENOMIC DNA]</scope>
    <source>
        <strain evidence="4 5">Be9601</strain>
    </source>
</reference>
<protein>
    <recommendedName>
        <fullName evidence="3">C2H2-type domain-containing protein</fullName>
    </recommendedName>
</protein>
<keyword evidence="1" id="KW-0479">Metal-binding</keyword>
<keyword evidence="5" id="KW-1185">Reference proteome</keyword>
<evidence type="ECO:0000259" key="3">
    <source>
        <dbReference type="PROSITE" id="PS50157"/>
    </source>
</evidence>
<dbReference type="EMBL" id="PQXM01000246">
    <property type="protein sequence ID" value="TGO74931.1"/>
    <property type="molecule type" value="Genomic_DNA"/>
</dbReference>
<dbReference type="Gene3D" id="3.30.160.60">
    <property type="entry name" value="Classic Zinc Finger"/>
    <property type="match status" value="1"/>
</dbReference>
<dbReference type="SMART" id="SM00355">
    <property type="entry name" value="ZnF_C2H2"/>
    <property type="match status" value="2"/>
</dbReference>
<keyword evidence="1" id="KW-0863">Zinc-finger</keyword>
<feature type="compositionally biased region" description="Polar residues" evidence="2">
    <location>
        <begin position="96"/>
        <end position="106"/>
    </location>
</feature>
<evidence type="ECO:0000256" key="2">
    <source>
        <dbReference type="SAM" id="MobiDB-lite"/>
    </source>
</evidence>
<feature type="domain" description="C2H2-type" evidence="3">
    <location>
        <begin position="8"/>
        <end position="38"/>
    </location>
</feature>
<dbReference type="STRING" id="278938.A0A4Z1JMG2"/>
<proteinExistence type="predicted"/>
<dbReference type="Proteomes" id="UP000297229">
    <property type="component" value="Unassembled WGS sequence"/>
</dbReference>
<dbReference type="GO" id="GO:0008270">
    <property type="term" value="F:zinc ion binding"/>
    <property type="evidence" value="ECO:0007669"/>
    <property type="project" value="UniProtKB-KW"/>
</dbReference>
<dbReference type="InterPro" id="IPR013087">
    <property type="entry name" value="Znf_C2H2_type"/>
</dbReference>
<organism evidence="4 5">
    <name type="scientific">Botrytis elliptica</name>
    <dbReference type="NCBI Taxonomy" id="278938"/>
    <lineage>
        <taxon>Eukaryota</taxon>
        <taxon>Fungi</taxon>
        <taxon>Dikarya</taxon>
        <taxon>Ascomycota</taxon>
        <taxon>Pezizomycotina</taxon>
        <taxon>Leotiomycetes</taxon>
        <taxon>Helotiales</taxon>
        <taxon>Sclerotiniaceae</taxon>
        <taxon>Botrytis</taxon>
    </lineage>
</organism>
<dbReference type="PROSITE" id="PS50157">
    <property type="entry name" value="ZINC_FINGER_C2H2_2"/>
    <property type="match status" value="1"/>
</dbReference>
<evidence type="ECO:0000313" key="4">
    <source>
        <dbReference type="EMBL" id="TGO74931.1"/>
    </source>
</evidence>
<sequence>MAQNRPQFHCGYFGCNKTFTRRTGARRHETTVHGDKKYCCSEPDCNYRGGKRRHDFKKHMQNKHPGYDDHLFVPEDFSNLQGSHSLVADRSRSPEVGNSSQISGDFSSMPPPSSTVSNSRYIPVDTHEVLSTPSMAPLVSAGVPQSHGNTISPTIISLRPPDASEFQVVNLPHSDFEPLPTTTTTIGSIWSHVDPSTMRDLPSNLHDMTGTGVENDQEATLITDGDIQMSTAITNASGIYGKGGLNECVAVFGDGRY</sequence>
<evidence type="ECO:0000313" key="5">
    <source>
        <dbReference type="Proteomes" id="UP000297229"/>
    </source>
</evidence>
<dbReference type="PROSITE" id="PS00028">
    <property type="entry name" value="ZINC_FINGER_C2H2_1"/>
    <property type="match status" value="1"/>
</dbReference>
<name>A0A4Z1JMG2_9HELO</name>
<accession>A0A4Z1JMG2</accession>
<evidence type="ECO:0000256" key="1">
    <source>
        <dbReference type="PROSITE-ProRule" id="PRU00042"/>
    </source>
</evidence>
<comment type="caution">
    <text evidence="4">The sequence shown here is derived from an EMBL/GenBank/DDBJ whole genome shotgun (WGS) entry which is preliminary data.</text>
</comment>
<gene>
    <name evidence="4" type="ORF">BELL_0247g00010</name>
</gene>